<dbReference type="InterPro" id="IPR016032">
    <property type="entry name" value="Sig_transdc_resp-reg_C-effctor"/>
</dbReference>
<accession>A0A1I2ILA5</accession>
<dbReference type="GO" id="GO:0005524">
    <property type="term" value="F:ATP binding"/>
    <property type="evidence" value="ECO:0007669"/>
    <property type="project" value="UniProtKB-KW"/>
</dbReference>
<keyword evidence="2" id="KW-0067">ATP-binding</keyword>
<dbReference type="InterPro" id="IPR041664">
    <property type="entry name" value="AAA_16"/>
</dbReference>
<evidence type="ECO:0000256" key="1">
    <source>
        <dbReference type="ARBA" id="ARBA00022741"/>
    </source>
</evidence>
<dbReference type="SUPFAM" id="SSF52540">
    <property type="entry name" value="P-loop containing nucleoside triphosphate hydrolases"/>
    <property type="match status" value="1"/>
</dbReference>
<evidence type="ECO:0000313" key="5">
    <source>
        <dbReference type="Proteomes" id="UP000198589"/>
    </source>
</evidence>
<sequence>MATATPPHDVDAFVGRTAELAELSAGIVAAAAGRGGLLLLSGPAGIGKTRTVEEATARAPAVAWGRCVDDPGAPPLWPWRRVVRTLPEVRAAVAQALSGIDLLREGSADPEAARFTLVATATEALLDAAEPAGLVVVLEDLHWADETSLRLLRHLAGEVQRSRLLVVATYRDPAGGPGDRPLDRTLPDLLRWPTTRALPLPPLGEDDVRAFLPRAPAEAVRVAHRRSGGNPLYLRAVARAPATASGEGSAELRHLVRTTLTSLPAPVLDLLDTAAVLGEEVDAGLVAAVTGRLPDEVREGLDAAVRAGVLTAVPDVPGRRRFAHAVVRDAFYADLSPSAREEWHRRAAGALEQVAADDETAAGPVAGHWLRAASERATLLRATSWARRAAEAATRSMAFDEAARFLAMALAAADRAGPAPGERAELLLDLATAEFRAGRFGESLDHATAASDAAAACGRTDLLAPAALTVQDVAAPGFPPAVLRMCERALADPSLAGRPALRSRLLAQAASVLADAGRGTASTAHATEALALAEESGDPQAVIDAVRARMKAHPTALPREERLRLGLLAIDHASATGQPLAELWGAKWRIDAALECGDMATVDDELARVTALARRTRLPLVRWHDLRLRASVTALYGRFEEALALNEQARVVGATELTQDLSAAGMSGAFLYQYAMVTGIARDLDGEAVALMDLADDVPIVQASRTVVALVAGRRDEAEARYAALRPRLTDPDFVESAGVAETLVPLVEEFGDAAAAEALGGIVATFGLDAGGAGVYCCGSTEVLLGRLAAVGGGWDEAIPHFEEALRVDLRTGARPAAVNDRVGLAGALVRRGRTTDLSRAGELARSALAEARRLGMPGAQRRAAALVEGAGRAARAADPLTVREREIAALVSAGLTNRQIAGRLFLSARTVETHVRHILTKLGLANRTQIAAAVIGSGRAAP</sequence>
<dbReference type="PANTHER" id="PTHR16305:SF35">
    <property type="entry name" value="TRANSCRIPTIONAL ACTIVATOR DOMAIN"/>
    <property type="match status" value="1"/>
</dbReference>
<feature type="domain" description="HTH luxR-type" evidence="3">
    <location>
        <begin position="875"/>
        <end position="940"/>
    </location>
</feature>
<dbReference type="RefSeq" id="WP_092201137.1">
    <property type="nucleotide sequence ID" value="NZ_FOND01000013.1"/>
</dbReference>
<name>A0A1I2ILA5_9ACTN</name>
<dbReference type="GO" id="GO:0006355">
    <property type="term" value="P:regulation of DNA-templated transcription"/>
    <property type="evidence" value="ECO:0007669"/>
    <property type="project" value="InterPro"/>
</dbReference>
<dbReference type="AlphaFoldDB" id="A0A1I2ILA5"/>
<protein>
    <submittedName>
        <fullName evidence="4">Regulatory protein, luxR family</fullName>
    </submittedName>
</protein>
<proteinExistence type="predicted"/>
<dbReference type="PROSITE" id="PS00622">
    <property type="entry name" value="HTH_LUXR_1"/>
    <property type="match status" value="1"/>
</dbReference>
<dbReference type="Pfam" id="PF00196">
    <property type="entry name" value="GerE"/>
    <property type="match status" value="1"/>
</dbReference>
<dbReference type="PANTHER" id="PTHR16305">
    <property type="entry name" value="TESTICULAR SOLUBLE ADENYLYL CYCLASE"/>
    <property type="match status" value="1"/>
</dbReference>
<dbReference type="PROSITE" id="PS50043">
    <property type="entry name" value="HTH_LUXR_2"/>
    <property type="match status" value="1"/>
</dbReference>
<dbReference type="PRINTS" id="PR00038">
    <property type="entry name" value="HTHLUXR"/>
</dbReference>
<dbReference type="Proteomes" id="UP000198589">
    <property type="component" value="Unassembled WGS sequence"/>
</dbReference>
<dbReference type="InterPro" id="IPR000792">
    <property type="entry name" value="Tscrpt_reg_LuxR_C"/>
</dbReference>
<dbReference type="GO" id="GO:0005737">
    <property type="term" value="C:cytoplasm"/>
    <property type="evidence" value="ECO:0007669"/>
    <property type="project" value="TreeGrafter"/>
</dbReference>
<dbReference type="OrthoDB" id="3543649at2"/>
<dbReference type="InterPro" id="IPR027417">
    <property type="entry name" value="P-loop_NTPase"/>
</dbReference>
<dbReference type="EMBL" id="FOND01000013">
    <property type="protein sequence ID" value="SFF41636.1"/>
    <property type="molecule type" value="Genomic_DNA"/>
</dbReference>
<keyword evidence="5" id="KW-1185">Reference proteome</keyword>
<dbReference type="Pfam" id="PF13191">
    <property type="entry name" value="AAA_16"/>
    <property type="match status" value="1"/>
</dbReference>
<dbReference type="SUPFAM" id="SSF46894">
    <property type="entry name" value="C-terminal effector domain of the bipartite response regulators"/>
    <property type="match status" value="1"/>
</dbReference>
<dbReference type="STRING" id="1798228.SAMN05216574_11364"/>
<dbReference type="CDD" id="cd06170">
    <property type="entry name" value="LuxR_C_like"/>
    <property type="match status" value="1"/>
</dbReference>
<keyword evidence="1" id="KW-0547">Nucleotide-binding</keyword>
<evidence type="ECO:0000259" key="3">
    <source>
        <dbReference type="PROSITE" id="PS50043"/>
    </source>
</evidence>
<dbReference type="InterPro" id="IPR036388">
    <property type="entry name" value="WH-like_DNA-bd_sf"/>
</dbReference>
<reference evidence="5" key="1">
    <citation type="submission" date="2016-10" db="EMBL/GenBank/DDBJ databases">
        <authorList>
            <person name="Varghese N."/>
            <person name="Submissions S."/>
        </authorList>
    </citation>
    <scope>NUCLEOTIDE SEQUENCE [LARGE SCALE GENOMIC DNA]</scope>
    <source>
        <strain evidence="5">DSM 46838</strain>
    </source>
</reference>
<dbReference type="GO" id="GO:0003677">
    <property type="term" value="F:DNA binding"/>
    <property type="evidence" value="ECO:0007669"/>
    <property type="project" value="InterPro"/>
</dbReference>
<gene>
    <name evidence="4" type="ORF">SAMN05216574_11364</name>
</gene>
<evidence type="ECO:0000313" key="4">
    <source>
        <dbReference type="EMBL" id="SFF41636.1"/>
    </source>
</evidence>
<dbReference type="GO" id="GO:0004016">
    <property type="term" value="F:adenylate cyclase activity"/>
    <property type="evidence" value="ECO:0007669"/>
    <property type="project" value="TreeGrafter"/>
</dbReference>
<dbReference type="Gene3D" id="1.10.10.10">
    <property type="entry name" value="Winged helix-like DNA-binding domain superfamily/Winged helix DNA-binding domain"/>
    <property type="match status" value="1"/>
</dbReference>
<evidence type="ECO:0000256" key="2">
    <source>
        <dbReference type="ARBA" id="ARBA00022840"/>
    </source>
</evidence>
<organism evidence="4 5">
    <name type="scientific">Blastococcus tunisiensis</name>
    <dbReference type="NCBI Taxonomy" id="1798228"/>
    <lineage>
        <taxon>Bacteria</taxon>
        <taxon>Bacillati</taxon>
        <taxon>Actinomycetota</taxon>
        <taxon>Actinomycetes</taxon>
        <taxon>Geodermatophilales</taxon>
        <taxon>Geodermatophilaceae</taxon>
        <taxon>Blastococcus</taxon>
    </lineage>
</organism>
<dbReference type="SMART" id="SM00421">
    <property type="entry name" value="HTH_LUXR"/>
    <property type="match status" value="1"/>
</dbReference>